<name>A0A813F9K0_POLGL</name>
<keyword evidence="1" id="KW-1133">Transmembrane helix</keyword>
<dbReference type="AlphaFoldDB" id="A0A813F9K0"/>
<feature type="transmembrane region" description="Helical" evidence="1">
    <location>
        <begin position="159"/>
        <end position="178"/>
    </location>
</feature>
<evidence type="ECO:0000313" key="2">
    <source>
        <dbReference type="EMBL" id="CAE8609910.1"/>
    </source>
</evidence>
<evidence type="ECO:0000256" key="1">
    <source>
        <dbReference type="SAM" id="Phobius"/>
    </source>
</evidence>
<gene>
    <name evidence="2" type="ORF">PGLA1383_LOCUS27737</name>
</gene>
<reference evidence="2" key="1">
    <citation type="submission" date="2021-02" db="EMBL/GenBank/DDBJ databases">
        <authorList>
            <person name="Dougan E. K."/>
            <person name="Rhodes N."/>
            <person name="Thang M."/>
            <person name="Chan C."/>
        </authorList>
    </citation>
    <scope>NUCLEOTIDE SEQUENCE</scope>
</reference>
<dbReference type="OMA" id="GWYEWAS"/>
<sequence length="210" mass="24653">MLPERLRTYLETKGLKGEDLPKIIATFGIAKYSTKGLLVLACIRYQPLTLLFRRTYRPFRDRVRDRLGSEFERRHLAVRYARQLLYLQARKARFFTWRDATRASLKQKRAALKTKNSFGIYERVAEWYRTQSEQKSAKIAQSRWFSSAARLLAIPPQRLAVGMAEGVILGFLMAPIYYPLEFYLIVRYFQRRHSDTSMVSDLAELSDIVE</sequence>
<keyword evidence="1" id="KW-0812">Transmembrane</keyword>
<dbReference type="Proteomes" id="UP000654075">
    <property type="component" value="Unassembled WGS sequence"/>
</dbReference>
<proteinExistence type="predicted"/>
<keyword evidence="1" id="KW-0472">Membrane</keyword>
<keyword evidence="3" id="KW-1185">Reference proteome</keyword>
<accession>A0A813F9K0</accession>
<protein>
    <submittedName>
        <fullName evidence="2">Uncharacterized protein</fullName>
    </submittedName>
</protein>
<organism evidence="2 3">
    <name type="scientific">Polarella glacialis</name>
    <name type="common">Dinoflagellate</name>
    <dbReference type="NCBI Taxonomy" id="89957"/>
    <lineage>
        <taxon>Eukaryota</taxon>
        <taxon>Sar</taxon>
        <taxon>Alveolata</taxon>
        <taxon>Dinophyceae</taxon>
        <taxon>Suessiales</taxon>
        <taxon>Suessiaceae</taxon>
        <taxon>Polarella</taxon>
    </lineage>
</organism>
<dbReference type="EMBL" id="CAJNNV010024445">
    <property type="protein sequence ID" value="CAE8609910.1"/>
    <property type="molecule type" value="Genomic_DNA"/>
</dbReference>
<evidence type="ECO:0000313" key="3">
    <source>
        <dbReference type="Proteomes" id="UP000654075"/>
    </source>
</evidence>
<comment type="caution">
    <text evidence="2">The sequence shown here is derived from an EMBL/GenBank/DDBJ whole genome shotgun (WGS) entry which is preliminary data.</text>
</comment>